<proteinExistence type="predicted"/>
<organism evidence="1">
    <name type="scientific">freshwater metagenome</name>
    <dbReference type="NCBI Taxonomy" id="449393"/>
    <lineage>
        <taxon>unclassified sequences</taxon>
        <taxon>metagenomes</taxon>
        <taxon>ecological metagenomes</taxon>
    </lineage>
</organism>
<dbReference type="AlphaFoldDB" id="A0A6J6I5Y2"/>
<accession>A0A6J6I5Y2</accession>
<gene>
    <name evidence="1" type="ORF">UFOPK1855_00898</name>
</gene>
<dbReference type="EMBL" id="CAEZUW010000163">
    <property type="protein sequence ID" value="CAB4619235.1"/>
    <property type="molecule type" value="Genomic_DNA"/>
</dbReference>
<protein>
    <submittedName>
        <fullName evidence="1">Unannotated protein</fullName>
    </submittedName>
</protein>
<name>A0A6J6I5Y2_9ZZZZ</name>
<evidence type="ECO:0000313" key="1">
    <source>
        <dbReference type="EMBL" id="CAB4619235.1"/>
    </source>
</evidence>
<sequence length="76" mass="7903">MNDSRSIALANVVVGQNLPSVSNIELGLVGIKIEDALVTQTGECGTHDGALDGCNSLIARFEAEFLGMCPNEAPSQ</sequence>
<reference evidence="1" key="1">
    <citation type="submission" date="2020-05" db="EMBL/GenBank/DDBJ databases">
        <authorList>
            <person name="Chiriac C."/>
            <person name="Salcher M."/>
            <person name="Ghai R."/>
            <person name="Kavagutti S V."/>
        </authorList>
    </citation>
    <scope>NUCLEOTIDE SEQUENCE</scope>
</reference>